<dbReference type="WBParaSite" id="PgR062_g003_t01">
    <property type="protein sequence ID" value="PgR062_g003_t01"/>
    <property type="gene ID" value="PgR062_g003"/>
</dbReference>
<dbReference type="Proteomes" id="UP000887569">
    <property type="component" value="Unplaced"/>
</dbReference>
<dbReference type="AlphaFoldDB" id="A0A915BV26"/>
<evidence type="ECO:0000313" key="2">
    <source>
        <dbReference type="WBParaSite" id="PgR062_g003_t01"/>
    </source>
</evidence>
<proteinExistence type="predicted"/>
<evidence type="ECO:0000313" key="1">
    <source>
        <dbReference type="Proteomes" id="UP000887569"/>
    </source>
</evidence>
<sequence>MVCLTRFLQQLERLLAMPMKIPGTSVLPYRRSSNKMRHSVFSVKTMWACDASGNKRALHCGNTLKRNWLKTC</sequence>
<protein>
    <submittedName>
        <fullName evidence="2">Uncharacterized protein</fullName>
    </submittedName>
</protein>
<reference evidence="2" key="1">
    <citation type="submission" date="2022-11" db="UniProtKB">
        <authorList>
            <consortium name="WormBaseParasite"/>
        </authorList>
    </citation>
    <scope>IDENTIFICATION</scope>
</reference>
<keyword evidence="1" id="KW-1185">Reference proteome</keyword>
<name>A0A915BV26_PARUN</name>
<accession>A0A915BV26</accession>
<organism evidence="1 2">
    <name type="scientific">Parascaris univalens</name>
    <name type="common">Nematode worm</name>
    <dbReference type="NCBI Taxonomy" id="6257"/>
    <lineage>
        <taxon>Eukaryota</taxon>
        <taxon>Metazoa</taxon>
        <taxon>Ecdysozoa</taxon>
        <taxon>Nematoda</taxon>
        <taxon>Chromadorea</taxon>
        <taxon>Rhabditida</taxon>
        <taxon>Spirurina</taxon>
        <taxon>Ascaridomorpha</taxon>
        <taxon>Ascaridoidea</taxon>
        <taxon>Ascarididae</taxon>
        <taxon>Parascaris</taxon>
    </lineage>
</organism>